<evidence type="ECO:0000313" key="2">
    <source>
        <dbReference type="Proteomes" id="UP001647509"/>
    </source>
</evidence>
<reference evidence="1" key="1">
    <citation type="submission" date="2021-05" db="EMBL/GenBank/DDBJ databases">
        <title>Draft genomes of bacteria isolated from model marine particles.</title>
        <authorList>
            <person name="Datta M.S."/>
            <person name="Schwartzman J.A."/>
            <person name="Enke T.N."/>
            <person name="Saavedra J."/>
            <person name="Cermak N."/>
            <person name="Cordero O.X."/>
        </authorList>
    </citation>
    <scope>NUCLEOTIDE SEQUENCE</scope>
    <source>
        <strain evidence="1">I2M19</strain>
    </source>
</reference>
<protein>
    <submittedName>
        <fullName evidence="1">Uncharacterized protein</fullName>
    </submittedName>
</protein>
<name>A0ACC5UCY2_9FLAO</name>
<evidence type="ECO:0000313" key="1">
    <source>
        <dbReference type="EMBL" id="MBU2952129.1"/>
    </source>
</evidence>
<dbReference type="EMBL" id="JAHKPD010000025">
    <property type="protein sequence ID" value="MBU2952129.1"/>
    <property type="molecule type" value="Genomic_DNA"/>
</dbReference>
<comment type="caution">
    <text evidence="1">The sequence shown here is derived from an EMBL/GenBank/DDBJ whole genome shotgun (WGS) entry which is preliminary data.</text>
</comment>
<sequence length="165" mass="19315">MEQVKKLWKLSLLLIVCFCCFSCKNSKGKSANDKKELLTVKSIVFLKEDFEFVISLSSSQIYKFEAIELLFNSSVEFIKINSNSFRFTNGDHYGNHVTMLFNFNTTDCKLYLRRIDGFFPLKHDVFGRDKYCIMEKIELDISEINGEELFDKFATQKYCEIKNGE</sequence>
<gene>
    <name evidence="1" type="ORF">KO493_15620</name>
</gene>
<accession>A0ACC5UCY2</accession>
<proteinExistence type="predicted"/>
<keyword evidence="2" id="KW-1185">Reference proteome</keyword>
<organism evidence="1 2">
    <name type="scientific">Pseudotamlana agarivorans</name>
    <dbReference type="NCBI Taxonomy" id="481183"/>
    <lineage>
        <taxon>Bacteria</taxon>
        <taxon>Pseudomonadati</taxon>
        <taxon>Bacteroidota</taxon>
        <taxon>Flavobacteriia</taxon>
        <taxon>Flavobacteriales</taxon>
        <taxon>Flavobacteriaceae</taxon>
        <taxon>Pseudotamlana</taxon>
    </lineage>
</organism>
<dbReference type="Proteomes" id="UP001647509">
    <property type="component" value="Unassembled WGS sequence"/>
</dbReference>